<evidence type="ECO:0000313" key="1">
    <source>
        <dbReference type="EMBL" id="CAF1129408.1"/>
    </source>
</evidence>
<gene>
    <name evidence="1" type="ORF">OXX778_LOCUS22404</name>
</gene>
<evidence type="ECO:0000313" key="2">
    <source>
        <dbReference type="Proteomes" id="UP000663879"/>
    </source>
</evidence>
<dbReference type="EMBL" id="CAJNOC010009479">
    <property type="protein sequence ID" value="CAF1129408.1"/>
    <property type="molecule type" value="Genomic_DNA"/>
</dbReference>
<reference evidence="1" key="1">
    <citation type="submission" date="2021-02" db="EMBL/GenBank/DDBJ databases">
        <authorList>
            <person name="Nowell W R."/>
        </authorList>
    </citation>
    <scope>NUCLEOTIDE SEQUENCE</scope>
    <source>
        <strain evidence="1">Ploen Becks lab</strain>
    </source>
</reference>
<name>A0A814R5X8_9BILA</name>
<protein>
    <submittedName>
        <fullName evidence="1">Uncharacterized protein</fullName>
    </submittedName>
</protein>
<dbReference type="AlphaFoldDB" id="A0A814R5X8"/>
<sequence length="209" mass="24963">MKQENDYFLYEPNDDSEDLTIEECKNCSPSALNHYFGKKLFKSTDDFEKKQHWVFKIAKVRASKSARCLSKAVKFKQKNRKTNRFDYFTNEINHFFRSNQNGNLIFKFQEALKELPKSSKFIMNIYYRFSKDYGKRYNDIFHSICIYKDHDGFITNISTNDVPNDHIPYVDFDLNQNVTQDTKLKLNTIKSKNGNFCYILKSIFIFNYD</sequence>
<organism evidence="1 2">
    <name type="scientific">Brachionus calyciflorus</name>
    <dbReference type="NCBI Taxonomy" id="104777"/>
    <lineage>
        <taxon>Eukaryota</taxon>
        <taxon>Metazoa</taxon>
        <taxon>Spiralia</taxon>
        <taxon>Gnathifera</taxon>
        <taxon>Rotifera</taxon>
        <taxon>Eurotatoria</taxon>
        <taxon>Monogononta</taxon>
        <taxon>Pseudotrocha</taxon>
        <taxon>Ploima</taxon>
        <taxon>Brachionidae</taxon>
        <taxon>Brachionus</taxon>
    </lineage>
</organism>
<proteinExistence type="predicted"/>
<keyword evidence="2" id="KW-1185">Reference proteome</keyword>
<dbReference type="Proteomes" id="UP000663879">
    <property type="component" value="Unassembled WGS sequence"/>
</dbReference>
<accession>A0A814R5X8</accession>
<comment type="caution">
    <text evidence="1">The sequence shown here is derived from an EMBL/GenBank/DDBJ whole genome shotgun (WGS) entry which is preliminary data.</text>
</comment>